<reference evidence="2 3" key="1">
    <citation type="journal article" date="2015" name="Stand. Genomic Sci.">
        <title>Genomic Encyclopedia of Bacterial and Archaeal Type Strains, Phase III: the genomes of soil and plant-associated and newly described type strains.</title>
        <authorList>
            <person name="Whitman W.B."/>
            <person name="Woyke T."/>
            <person name="Klenk H.P."/>
            <person name="Zhou Y."/>
            <person name="Lilburn T.G."/>
            <person name="Beck B.J."/>
            <person name="De Vos P."/>
            <person name="Vandamme P."/>
            <person name="Eisen J.A."/>
            <person name="Garrity G."/>
            <person name="Hugenholtz P."/>
            <person name="Kyrpides N.C."/>
        </authorList>
    </citation>
    <scope>NUCLEOTIDE SEQUENCE [LARGE SCALE GENOMIC DNA]</scope>
    <source>
        <strain evidence="2 3">VKM Ac-2538</strain>
    </source>
</reference>
<gene>
    <name evidence="2" type="ORF">EV644_11595</name>
</gene>
<name>A0ABY2BDE2_9ACTN</name>
<dbReference type="Proteomes" id="UP000295818">
    <property type="component" value="Unassembled WGS sequence"/>
</dbReference>
<evidence type="ECO:0000259" key="1">
    <source>
        <dbReference type="Pfam" id="PF26345"/>
    </source>
</evidence>
<dbReference type="InterPro" id="IPR058807">
    <property type="entry name" value="ScoMcrA_N"/>
</dbReference>
<feature type="domain" description="ScoMcrA-like N-terminal head" evidence="1">
    <location>
        <begin position="15"/>
        <end position="98"/>
    </location>
</feature>
<protein>
    <recommendedName>
        <fullName evidence="1">ScoMcrA-like N-terminal head domain-containing protein</fullName>
    </recommendedName>
</protein>
<dbReference type="Pfam" id="PF26345">
    <property type="entry name" value="ScoMcrA_N"/>
    <property type="match status" value="1"/>
</dbReference>
<accession>A0ABY2BDE2</accession>
<evidence type="ECO:0000313" key="3">
    <source>
        <dbReference type="Proteomes" id="UP000295818"/>
    </source>
</evidence>
<organism evidence="2 3">
    <name type="scientific">Kribbella orskensis</name>
    <dbReference type="NCBI Taxonomy" id="2512216"/>
    <lineage>
        <taxon>Bacteria</taxon>
        <taxon>Bacillati</taxon>
        <taxon>Actinomycetota</taxon>
        <taxon>Actinomycetes</taxon>
        <taxon>Propionibacteriales</taxon>
        <taxon>Kribbellaceae</taxon>
        <taxon>Kribbella</taxon>
    </lineage>
</organism>
<proteinExistence type="predicted"/>
<comment type="caution">
    <text evidence="2">The sequence shown here is derived from an EMBL/GenBank/DDBJ whole genome shotgun (WGS) entry which is preliminary data.</text>
</comment>
<evidence type="ECO:0000313" key="2">
    <source>
        <dbReference type="EMBL" id="TCO17074.1"/>
    </source>
</evidence>
<sequence>MVGRIVSGVPTFDVVTRDHVLSALSEYDERGAEEFLARYGFGPAREYLLLHGGRSYDSKAVLGVAHKYATGRAATSSEFSGGVSGAAKVLRQLGFEVTSLVEDGGGMQASEGRTWREVSEVGSEQARSAWADAGREVLLATAHRYRDVVTYKLLSEQVQARTGIRTKQLMHYWIGDVLGRVSADCSRRGEPLLSSLCINSEGSVGPGYAVAVEAASGRPPADLDEHAARERLACYRYFDAVGLPPDGGSPALTHRLAAARERTRKAKAAERPTATCPTCHTQLPVTGVCDYCS</sequence>
<keyword evidence="3" id="KW-1185">Reference proteome</keyword>
<dbReference type="EMBL" id="SLWM01000015">
    <property type="protein sequence ID" value="TCO17074.1"/>
    <property type="molecule type" value="Genomic_DNA"/>
</dbReference>